<evidence type="ECO:0000256" key="1">
    <source>
        <dbReference type="SAM" id="MobiDB-lite"/>
    </source>
</evidence>
<dbReference type="EMBL" id="VSRR010000428">
    <property type="protein sequence ID" value="MPC15434.1"/>
    <property type="molecule type" value="Genomic_DNA"/>
</dbReference>
<feature type="compositionally biased region" description="Low complexity" evidence="1">
    <location>
        <begin position="104"/>
        <end position="116"/>
    </location>
</feature>
<name>A0A5B7D3D4_PORTR</name>
<reference evidence="2 3" key="1">
    <citation type="submission" date="2019-05" db="EMBL/GenBank/DDBJ databases">
        <title>Another draft genome of Portunus trituberculatus and its Hox gene families provides insights of decapod evolution.</title>
        <authorList>
            <person name="Jeong J.-H."/>
            <person name="Song I."/>
            <person name="Kim S."/>
            <person name="Choi T."/>
            <person name="Kim D."/>
            <person name="Ryu S."/>
            <person name="Kim W."/>
        </authorList>
    </citation>
    <scope>NUCLEOTIDE SEQUENCE [LARGE SCALE GENOMIC DNA]</scope>
    <source>
        <tissue evidence="2">Muscle</tissue>
    </source>
</reference>
<gene>
    <name evidence="2" type="ORF">E2C01_008226</name>
</gene>
<sequence>MDFQVRQELRTWPFTDKYLGWVEEEEKEEEEEVLSGLPCNGELSPRQYTSLIRRASSLHYPPPRHHQNHMRSDKKRSNGQKLKSLPGRLKGVSQPPPPPPPPRSSKGCSKGSRGCPRAPLTPIVPLKSHNPRELKCKSQLFVRLNIGSHLSESSDGAVCGVLCPVECGEVAGQGRPQPQPTTAPLPRPCQGSDTLPFNTEINVASNHVYELDFKPSATVSSSTPVAPVVSVPPPAPLQPPPPPVAPPVGVIRERPYYDCGYDTDSDSPSPHSTLESDERRDSRRTLPLPSSSSPASPLPSSPLSVWSRFS</sequence>
<feature type="region of interest" description="Disordered" evidence="1">
    <location>
        <begin position="26"/>
        <end position="128"/>
    </location>
</feature>
<feature type="compositionally biased region" description="Pro residues" evidence="1">
    <location>
        <begin position="232"/>
        <end position="246"/>
    </location>
</feature>
<protein>
    <submittedName>
        <fullName evidence="2">Uncharacterized protein</fullName>
    </submittedName>
</protein>
<feature type="compositionally biased region" description="Basic residues" evidence="1">
    <location>
        <begin position="62"/>
        <end position="78"/>
    </location>
</feature>
<dbReference type="AlphaFoldDB" id="A0A5B7D3D4"/>
<evidence type="ECO:0000313" key="3">
    <source>
        <dbReference type="Proteomes" id="UP000324222"/>
    </source>
</evidence>
<evidence type="ECO:0000313" key="2">
    <source>
        <dbReference type="EMBL" id="MPC15434.1"/>
    </source>
</evidence>
<organism evidence="2 3">
    <name type="scientific">Portunus trituberculatus</name>
    <name type="common">Swimming crab</name>
    <name type="synonym">Neptunus trituberculatus</name>
    <dbReference type="NCBI Taxonomy" id="210409"/>
    <lineage>
        <taxon>Eukaryota</taxon>
        <taxon>Metazoa</taxon>
        <taxon>Ecdysozoa</taxon>
        <taxon>Arthropoda</taxon>
        <taxon>Crustacea</taxon>
        <taxon>Multicrustacea</taxon>
        <taxon>Malacostraca</taxon>
        <taxon>Eumalacostraca</taxon>
        <taxon>Eucarida</taxon>
        <taxon>Decapoda</taxon>
        <taxon>Pleocyemata</taxon>
        <taxon>Brachyura</taxon>
        <taxon>Eubrachyura</taxon>
        <taxon>Portunoidea</taxon>
        <taxon>Portunidae</taxon>
        <taxon>Portuninae</taxon>
        <taxon>Portunus</taxon>
    </lineage>
</organism>
<feature type="region of interest" description="Disordered" evidence="1">
    <location>
        <begin position="232"/>
        <end position="310"/>
    </location>
</feature>
<proteinExistence type="predicted"/>
<dbReference type="Proteomes" id="UP000324222">
    <property type="component" value="Unassembled WGS sequence"/>
</dbReference>
<feature type="compositionally biased region" description="Low complexity" evidence="1">
    <location>
        <begin position="286"/>
        <end position="295"/>
    </location>
</feature>
<feature type="compositionally biased region" description="Pro residues" evidence="1">
    <location>
        <begin position="94"/>
        <end position="103"/>
    </location>
</feature>
<accession>A0A5B7D3D4</accession>
<feature type="compositionally biased region" description="Basic and acidic residues" evidence="1">
    <location>
        <begin position="274"/>
        <end position="284"/>
    </location>
</feature>
<comment type="caution">
    <text evidence="2">The sequence shown here is derived from an EMBL/GenBank/DDBJ whole genome shotgun (WGS) entry which is preliminary data.</text>
</comment>
<dbReference type="OrthoDB" id="20799at2759"/>
<keyword evidence="3" id="KW-1185">Reference proteome</keyword>